<dbReference type="InterPro" id="IPR036864">
    <property type="entry name" value="Zn2-C6_fun-type_DNA-bd_sf"/>
</dbReference>
<dbReference type="SUPFAM" id="SSF57701">
    <property type="entry name" value="Zn2/Cys6 DNA-binding domain"/>
    <property type="match status" value="1"/>
</dbReference>
<name>A0ABR3W2U6_9PEZI</name>
<reference evidence="7 8" key="1">
    <citation type="journal article" date="2024" name="IMA Fungus">
        <title>IMA Genome - F19 : A genome assembly and annotation guide to empower mycologists, including annotated draft genome sequences of Ceratocystis pirilliformis, Diaporthe australafricana, Fusarium ophioides, Paecilomyces lecythidis, and Sporothrix stenoceras.</title>
        <authorList>
            <person name="Aylward J."/>
            <person name="Wilson A.M."/>
            <person name="Visagie C.M."/>
            <person name="Spraker J."/>
            <person name="Barnes I."/>
            <person name="Buitendag C."/>
            <person name="Ceriani C."/>
            <person name="Del Mar Angel L."/>
            <person name="du Plessis D."/>
            <person name="Fuchs T."/>
            <person name="Gasser K."/>
            <person name="Kramer D."/>
            <person name="Li W."/>
            <person name="Munsamy K."/>
            <person name="Piso A."/>
            <person name="Price J.L."/>
            <person name="Sonnekus B."/>
            <person name="Thomas C."/>
            <person name="van der Nest A."/>
            <person name="van Dijk A."/>
            <person name="van Heerden A."/>
            <person name="van Vuuren N."/>
            <person name="Yilmaz N."/>
            <person name="Duong T.A."/>
            <person name="van der Merwe N.A."/>
            <person name="Wingfield M.J."/>
            <person name="Wingfield B.D."/>
        </authorList>
    </citation>
    <scope>NUCLEOTIDE SEQUENCE [LARGE SCALE GENOMIC DNA]</scope>
    <source>
        <strain evidence="7 8">CMW 18300</strain>
    </source>
</reference>
<keyword evidence="6" id="KW-0539">Nucleus</keyword>
<evidence type="ECO:0000256" key="4">
    <source>
        <dbReference type="ARBA" id="ARBA00023125"/>
    </source>
</evidence>
<evidence type="ECO:0000256" key="2">
    <source>
        <dbReference type="ARBA" id="ARBA00022833"/>
    </source>
</evidence>
<proteinExistence type="predicted"/>
<dbReference type="Pfam" id="PF11951">
    <property type="entry name" value="Fungal_trans_2"/>
    <property type="match status" value="1"/>
</dbReference>
<dbReference type="PANTHER" id="PTHR36206">
    <property type="entry name" value="ASPERCRYPTIN BIOSYNTHESIS CLUSTER-SPECIFIC TRANSCRIPTION REGULATOR ATNN-RELATED"/>
    <property type="match status" value="1"/>
</dbReference>
<keyword evidence="4" id="KW-0238">DNA-binding</keyword>
<protein>
    <recommendedName>
        <fullName evidence="9">Zn(2)-C6 fungal-type domain-containing protein</fullName>
    </recommendedName>
</protein>
<accession>A0ABR3W2U6</accession>
<evidence type="ECO:0000256" key="5">
    <source>
        <dbReference type="ARBA" id="ARBA00023163"/>
    </source>
</evidence>
<keyword evidence="5" id="KW-0804">Transcription</keyword>
<dbReference type="PANTHER" id="PTHR36206:SF12">
    <property type="entry name" value="ASPERCRYPTIN BIOSYNTHESIS CLUSTER-SPECIFIC TRANSCRIPTION REGULATOR ATNN-RELATED"/>
    <property type="match status" value="1"/>
</dbReference>
<evidence type="ECO:0000256" key="1">
    <source>
        <dbReference type="ARBA" id="ARBA00022723"/>
    </source>
</evidence>
<organism evidence="7 8">
    <name type="scientific">Diaporthe australafricana</name>
    <dbReference type="NCBI Taxonomy" id="127596"/>
    <lineage>
        <taxon>Eukaryota</taxon>
        <taxon>Fungi</taxon>
        <taxon>Dikarya</taxon>
        <taxon>Ascomycota</taxon>
        <taxon>Pezizomycotina</taxon>
        <taxon>Sordariomycetes</taxon>
        <taxon>Sordariomycetidae</taxon>
        <taxon>Diaporthales</taxon>
        <taxon>Diaporthaceae</taxon>
        <taxon>Diaporthe</taxon>
    </lineage>
</organism>
<dbReference type="InterPro" id="IPR001138">
    <property type="entry name" value="Zn2Cys6_DnaBD"/>
</dbReference>
<dbReference type="InterPro" id="IPR021858">
    <property type="entry name" value="Fun_TF"/>
</dbReference>
<evidence type="ECO:0000256" key="6">
    <source>
        <dbReference type="ARBA" id="ARBA00023242"/>
    </source>
</evidence>
<dbReference type="CDD" id="cd00067">
    <property type="entry name" value="GAL4"/>
    <property type="match status" value="1"/>
</dbReference>
<evidence type="ECO:0008006" key="9">
    <source>
        <dbReference type="Google" id="ProtNLM"/>
    </source>
</evidence>
<keyword evidence="2" id="KW-0862">Zinc</keyword>
<keyword evidence="1" id="KW-0479">Metal-binding</keyword>
<dbReference type="EMBL" id="JAWRVE010000170">
    <property type="protein sequence ID" value="KAL1851667.1"/>
    <property type="molecule type" value="Genomic_DNA"/>
</dbReference>
<sequence length="496" mass="56022">MCVCIRIRHVKCDEGKPTCKKCQDYKVVCDGYLPVADQKPTQNKPQTAHTHSKNDARPLFPLPRAYLDPDALRDDSWAAFFHHFRTSTITDLALPPYSTCFWDRHVLPLSNAIPAVRHAATALGVAHRAFLSESFDLSAPGEKQRLEILAVQQYNRAIQQLLPHASSGGPMNVRIIITCSLLFYCLENIRGCSAESLQHLRAGSQLVLSLPPRSLTETGQSGTNIDDSIRELSNLFARLGVEASLYEEDEVVPDLRSYMDPISNIPEDPFLPFPDFTVARNSLADINIDLGTYCNKSFVLARNRRRDLSAGSSPHSMSPDDRLDLSTAVLSDIMSLGPTYELQHQHIVSRFRCWRRRFDRTVAEAEKRGPSKRERQEIMMLELRRRVWETGLDEVPAGDPKQADSVLDQAELVVRSFSSKHPMFTLESNVMPSVSFICFYSSEERHRRRALDILRSARMREGVWDSDHLARNIETQFPELKLRGTVSTASSQSSPA</sequence>
<keyword evidence="8" id="KW-1185">Reference proteome</keyword>
<evidence type="ECO:0000256" key="3">
    <source>
        <dbReference type="ARBA" id="ARBA00023015"/>
    </source>
</evidence>
<evidence type="ECO:0000313" key="7">
    <source>
        <dbReference type="EMBL" id="KAL1851667.1"/>
    </source>
</evidence>
<keyword evidence="3" id="KW-0805">Transcription regulation</keyword>
<gene>
    <name evidence="7" type="ORF">Daus18300_012476</name>
</gene>
<dbReference type="Proteomes" id="UP001583177">
    <property type="component" value="Unassembled WGS sequence"/>
</dbReference>
<dbReference type="InterPro" id="IPR052360">
    <property type="entry name" value="Transcr_Regulatory_Proteins"/>
</dbReference>
<evidence type="ECO:0000313" key="8">
    <source>
        <dbReference type="Proteomes" id="UP001583177"/>
    </source>
</evidence>
<comment type="caution">
    <text evidence="7">The sequence shown here is derived from an EMBL/GenBank/DDBJ whole genome shotgun (WGS) entry which is preliminary data.</text>
</comment>